<evidence type="ECO:0000259" key="5">
    <source>
        <dbReference type="Pfam" id="PF08281"/>
    </source>
</evidence>
<dbReference type="GO" id="GO:0003677">
    <property type="term" value="F:DNA binding"/>
    <property type="evidence" value="ECO:0007669"/>
    <property type="project" value="InterPro"/>
</dbReference>
<dbReference type="Pfam" id="PF08281">
    <property type="entry name" value="Sigma70_r4_2"/>
    <property type="match status" value="1"/>
</dbReference>
<dbReference type="CDD" id="cd06171">
    <property type="entry name" value="Sigma70_r4"/>
    <property type="match status" value="1"/>
</dbReference>
<name>A0A4Q6XPN5_9SPHI</name>
<dbReference type="Gene3D" id="1.10.10.10">
    <property type="entry name" value="Winged helix-like DNA-binding domain superfamily/Winged helix DNA-binding domain"/>
    <property type="match status" value="1"/>
</dbReference>
<evidence type="ECO:0000313" key="6">
    <source>
        <dbReference type="EMBL" id="RZF58579.1"/>
    </source>
</evidence>
<dbReference type="GO" id="GO:0016987">
    <property type="term" value="F:sigma factor activity"/>
    <property type="evidence" value="ECO:0007669"/>
    <property type="project" value="UniProtKB-KW"/>
</dbReference>
<dbReference type="InterPro" id="IPR039425">
    <property type="entry name" value="RNA_pol_sigma-70-like"/>
</dbReference>
<feature type="domain" description="RNA polymerase sigma factor 70 region 4 type 2" evidence="5">
    <location>
        <begin position="125"/>
        <end position="177"/>
    </location>
</feature>
<comment type="similarity">
    <text evidence="1">Belongs to the sigma-70 factor family. ECF subfamily.</text>
</comment>
<evidence type="ECO:0000256" key="3">
    <source>
        <dbReference type="ARBA" id="ARBA00023082"/>
    </source>
</evidence>
<gene>
    <name evidence="6" type="ORF">EWE74_18445</name>
</gene>
<dbReference type="InterPro" id="IPR036388">
    <property type="entry name" value="WH-like_DNA-bd_sf"/>
</dbReference>
<comment type="caution">
    <text evidence="6">The sequence shown here is derived from an EMBL/GenBank/DDBJ whole genome shotgun (WGS) entry which is preliminary data.</text>
</comment>
<dbReference type="InterPro" id="IPR013324">
    <property type="entry name" value="RNA_pol_sigma_r3/r4-like"/>
</dbReference>
<dbReference type="OrthoDB" id="707678at2"/>
<dbReference type="RefSeq" id="WP_130143123.1">
    <property type="nucleotide sequence ID" value="NZ_SGIT01000004.1"/>
</dbReference>
<evidence type="ECO:0000256" key="4">
    <source>
        <dbReference type="ARBA" id="ARBA00023163"/>
    </source>
</evidence>
<dbReference type="PANTHER" id="PTHR43133:SF46">
    <property type="entry name" value="RNA POLYMERASE SIGMA-70 FACTOR ECF SUBFAMILY"/>
    <property type="match status" value="1"/>
</dbReference>
<protein>
    <submittedName>
        <fullName evidence="6">Sigma-70 family RNA polymerase sigma factor</fullName>
    </submittedName>
</protein>
<dbReference type="InterPro" id="IPR013325">
    <property type="entry name" value="RNA_pol_sigma_r2"/>
</dbReference>
<reference evidence="6 7" key="1">
    <citation type="submission" date="2019-02" db="EMBL/GenBank/DDBJ databases">
        <authorList>
            <person name="Li Y."/>
        </authorList>
    </citation>
    <scope>NUCLEOTIDE SEQUENCE [LARGE SCALE GENOMIC DNA]</scope>
    <source>
        <strain evidence="6 7">30C10-4-7</strain>
    </source>
</reference>
<dbReference type="SUPFAM" id="SSF88659">
    <property type="entry name" value="Sigma3 and sigma4 domains of RNA polymerase sigma factors"/>
    <property type="match status" value="1"/>
</dbReference>
<organism evidence="6 7">
    <name type="scientific">Sphingobacterium corticibacterium</name>
    <dbReference type="NCBI Taxonomy" id="2484746"/>
    <lineage>
        <taxon>Bacteria</taxon>
        <taxon>Pseudomonadati</taxon>
        <taxon>Bacteroidota</taxon>
        <taxon>Sphingobacteriia</taxon>
        <taxon>Sphingobacteriales</taxon>
        <taxon>Sphingobacteriaceae</taxon>
        <taxon>Sphingobacterium</taxon>
    </lineage>
</organism>
<accession>A0A4Q6XPN5</accession>
<evidence type="ECO:0000256" key="1">
    <source>
        <dbReference type="ARBA" id="ARBA00010641"/>
    </source>
</evidence>
<dbReference type="NCBIfam" id="TIGR02937">
    <property type="entry name" value="sigma70-ECF"/>
    <property type="match status" value="1"/>
</dbReference>
<keyword evidence="7" id="KW-1185">Reference proteome</keyword>
<dbReference type="SUPFAM" id="SSF88946">
    <property type="entry name" value="Sigma2 domain of RNA polymerase sigma factors"/>
    <property type="match status" value="1"/>
</dbReference>
<dbReference type="PANTHER" id="PTHR43133">
    <property type="entry name" value="RNA POLYMERASE ECF-TYPE SIGMA FACTO"/>
    <property type="match status" value="1"/>
</dbReference>
<dbReference type="AlphaFoldDB" id="A0A4Q6XPN5"/>
<sequence>MGKSNPDNDTTYFRLLLVQPEKALAAIEARYGERLKIYVQVYFQQDTEFTNTVISETLIIVWQKREQVARLDKPYFWMQRVAENQALYLLRKESKHNNVALEDEYLEMAGEEHADRILRAKEIEEIINEALDTLPRREREIFRAARFDELSNQEVMQKFNLTEQTVKNTIYRATKKLRRMLKNVLSLFV</sequence>
<evidence type="ECO:0000256" key="2">
    <source>
        <dbReference type="ARBA" id="ARBA00023015"/>
    </source>
</evidence>
<keyword evidence="2" id="KW-0805">Transcription regulation</keyword>
<keyword evidence="3" id="KW-0731">Sigma factor</keyword>
<proteinExistence type="inferred from homology"/>
<dbReference type="Gene3D" id="1.10.1740.10">
    <property type="match status" value="1"/>
</dbReference>
<keyword evidence="4" id="KW-0804">Transcription</keyword>
<dbReference type="GO" id="GO:0006352">
    <property type="term" value="P:DNA-templated transcription initiation"/>
    <property type="evidence" value="ECO:0007669"/>
    <property type="project" value="InterPro"/>
</dbReference>
<dbReference type="InterPro" id="IPR013249">
    <property type="entry name" value="RNA_pol_sigma70_r4_t2"/>
</dbReference>
<dbReference type="Proteomes" id="UP000292855">
    <property type="component" value="Unassembled WGS sequence"/>
</dbReference>
<dbReference type="InterPro" id="IPR014284">
    <property type="entry name" value="RNA_pol_sigma-70_dom"/>
</dbReference>
<evidence type="ECO:0000313" key="7">
    <source>
        <dbReference type="Proteomes" id="UP000292855"/>
    </source>
</evidence>
<dbReference type="EMBL" id="SGIT01000004">
    <property type="protein sequence ID" value="RZF58579.1"/>
    <property type="molecule type" value="Genomic_DNA"/>
</dbReference>